<evidence type="ECO:0000256" key="4">
    <source>
        <dbReference type="ARBA" id="ARBA00022692"/>
    </source>
</evidence>
<dbReference type="InterPro" id="IPR039261">
    <property type="entry name" value="FNR_nucleotide-bd"/>
</dbReference>
<accession>A0A2J8HU08</accession>
<keyword evidence="10" id="KW-0408">Iron</keyword>
<keyword evidence="3" id="KW-0285">Flavoprotein</keyword>
<dbReference type="GO" id="GO:0051537">
    <property type="term" value="F:2 iron, 2 sulfur cluster binding"/>
    <property type="evidence" value="ECO:0007669"/>
    <property type="project" value="UniProtKB-KW"/>
</dbReference>
<comment type="caution">
    <text evidence="15">The sequence shown here is derived from an EMBL/GenBank/DDBJ whole genome shotgun (WGS) entry which is preliminary data.</text>
</comment>
<dbReference type="CDD" id="cd06198">
    <property type="entry name" value="FNR_like_3"/>
    <property type="match status" value="1"/>
</dbReference>
<dbReference type="PANTHER" id="PTHR47354">
    <property type="entry name" value="NADH OXIDOREDUCTASE HCR"/>
    <property type="match status" value="1"/>
</dbReference>
<evidence type="ECO:0000256" key="3">
    <source>
        <dbReference type="ARBA" id="ARBA00022630"/>
    </source>
</evidence>
<dbReference type="RefSeq" id="WP_102967172.1">
    <property type="nucleotide sequence ID" value="NZ_POSK01000019.1"/>
</dbReference>
<dbReference type="GO" id="GO:0016491">
    <property type="term" value="F:oxidoreductase activity"/>
    <property type="evidence" value="ECO:0007669"/>
    <property type="project" value="UniProtKB-KW"/>
</dbReference>
<dbReference type="GO" id="GO:0046872">
    <property type="term" value="F:metal ion binding"/>
    <property type="evidence" value="ECO:0007669"/>
    <property type="project" value="UniProtKB-KW"/>
</dbReference>
<comment type="subcellular location">
    <subcellularLocation>
        <location evidence="2">Membrane</location>
        <topology evidence="2">Multi-pass membrane protein</topology>
    </subcellularLocation>
</comment>
<proteinExistence type="predicted"/>
<gene>
    <name evidence="15" type="ORF">C1N32_19750</name>
</gene>
<evidence type="ECO:0000259" key="14">
    <source>
        <dbReference type="PROSITE" id="PS51384"/>
    </source>
</evidence>
<dbReference type="PANTHER" id="PTHR47354:SF8">
    <property type="entry name" value="1,2-PHENYLACETYL-COA EPOXIDASE, SUBUNIT E"/>
    <property type="match status" value="1"/>
</dbReference>
<keyword evidence="12 13" id="KW-0472">Membrane</keyword>
<dbReference type="SUPFAM" id="SSF63380">
    <property type="entry name" value="Riboflavin synthase domain-like"/>
    <property type="match status" value="1"/>
</dbReference>
<feature type="transmembrane region" description="Helical" evidence="13">
    <location>
        <begin position="130"/>
        <end position="149"/>
    </location>
</feature>
<evidence type="ECO:0000256" key="9">
    <source>
        <dbReference type="ARBA" id="ARBA00023002"/>
    </source>
</evidence>
<evidence type="ECO:0000313" key="16">
    <source>
        <dbReference type="Proteomes" id="UP000236449"/>
    </source>
</evidence>
<feature type="transmembrane region" description="Helical" evidence="13">
    <location>
        <begin position="185"/>
        <end position="206"/>
    </location>
</feature>
<dbReference type="Pfam" id="PF01794">
    <property type="entry name" value="Ferric_reduct"/>
    <property type="match status" value="1"/>
</dbReference>
<dbReference type="GO" id="GO:0050660">
    <property type="term" value="F:flavin adenine dinucleotide binding"/>
    <property type="evidence" value="ECO:0007669"/>
    <property type="project" value="TreeGrafter"/>
</dbReference>
<dbReference type="SUPFAM" id="SSF52343">
    <property type="entry name" value="Ferredoxin reductase-like, C-terminal NADP-linked domain"/>
    <property type="match status" value="1"/>
</dbReference>
<dbReference type="InterPro" id="IPR013112">
    <property type="entry name" value="FAD-bd_8"/>
</dbReference>
<dbReference type="Proteomes" id="UP000236449">
    <property type="component" value="Unassembled WGS sequence"/>
</dbReference>
<dbReference type="PROSITE" id="PS51384">
    <property type="entry name" value="FAD_FR"/>
    <property type="match status" value="1"/>
</dbReference>
<keyword evidence="9" id="KW-0560">Oxidoreductase</keyword>
<dbReference type="GO" id="GO:0016020">
    <property type="term" value="C:membrane"/>
    <property type="evidence" value="ECO:0007669"/>
    <property type="project" value="UniProtKB-SubCell"/>
</dbReference>
<feature type="domain" description="FAD-binding FR-type" evidence="14">
    <location>
        <begin position="209"/>
        <end position="311"/>
    </location>
</feature>
<evidence type="ECO:0000256" key="13">
    <source>
        <dbReference type="SAM" id="Phobius"/>
    </source>
</evidence>
<dbReference type="InterPro" id="IPR017938">
    <property type="entry name" value="Riboflavin_synthase-like_b-brl"/>
</dbReference>
<keyword evidence="8 13" id="KW-1133">Transmembrane helix</keyword>
<dbReference type="InterPro" id="IPR013130">
    <property type="entry name" value="Fe3_Rdtase_TM_dom"/>
</dbReference>
<evidence type="ECO:0000256" key="6">
    <source>
        <dbReference type="ARBA" id="ARBA00022723"/>
    </source>
</evidence>
<evidence type="ECO:0000256" key="10">
    <source>
        <dbReference type="ARBA" id="ARBA00023004"/>
    </source>
</evidence>
<keyword evidence="11" id="KW-0411">Iron-sulfur</keyword>
<feature type="transmembrane region" description="Helical" evidence="13">
    <location>
        <begin position="161"/>
        <end position="179"/>
    </location>
</feature>
<keyword evidence="7" id="KW-0274">FAD</keyword>
<reference evidence="15 16" key="1">
    <citation type="submission" date="2018-01" db="EMBL/GenBank/DDBJ databases">
        <title>Draft genome sequences of six Vibrio diazotrophicus strains isolated from deep-sea sediments of the Baltic Sea.</title>
        <authorList>
            <person name="Castillo D."/>
            <person name="Vandieken V."/>
            <person name="Chiang O."/>
            <person name="Middelboe M."/>
        </authorList>
    </citation>
    <scope>NUCLEOTIDE SEQUENCE [LARGE SCALE GENOMIC DNA]</scope>
    <source>
        <strain evidence="15 16">60.27F</strain>
    </source>
</reference>
<dbReference type="AlphaFoldDB" id="A0A2J8HU08"/>
<dbReference type="InterPro" id="IPR017927">
    <property type="entry name" value="FAD-bd_FR_type"/>
</dbReference>
<feature type="transmembrane region" description="Helical" evidence="13">
    <location>
        <begin position="317"/>
        <end position="336"/>
    </location>
</feature>
<keyword evidence="6" id="KW-0479">Metal-binding</keyword>
<evidence type="ECO:0000256" key="1">
    <source>
        <dbReference type="ARBA" id="ARBA00001974"/>
    </source>
</evidence>
<feature type="transmembrane region" description="Helical" evidence="13">
    <location>
        <begin position="34"/>
        <end position="53"/>
    </location>
</feature>
<evidence type="ECO:0000256" key="7">
    <source>
        <dbReference type="ARBA" id="ARBA00022827"/>
    </source>
</evidence>
<evidence type="ECO:0000256" key="8">
    <source>
        <dbReference type="ARBA" id="ARBA00022989"/>
    </source>
</evidence>
<dbReference type="Pfam" id="PF08022">
    <property type="entry name" value="FAD_binding_8"/>
    <property type="match status" value="1"/>
</dbReference>
<organism evidence="15 16">
    <name type="scientific">Vibrio diazotrophicus</name>
    <dbReference type="NCBI Taxonomy" id="685"/>
    <lineage>
        <taxon>Bacteria</taxon>
        <taxon>Pseudomonadati</taxon>
        <taxon>Pseudomonadota</taxon>
        <taxon>Gammaproteobacteria</taxon>
        <taxon>Vibrionales</taxon>
        <taxon>Vibrionaceae</taxon>
        <taxon>Vibrio</taxon>
    </lineage>
</organism>
<dbReference type="InterPro" id="IPR050415">
    <property type="entry name" value="MRET"/>
</dbReference>
<evidence type="ECO:0000256" key="5">
    <source>
        <dbReference type="ARBA" id="ARBA00022714"/>
    </source>
</evidence>
<dbReference type="Gene3D" id="3.40.50.80">
    <property type="entry name" value="Nucleotide-binding domain of ferredoxin-NADP reductase (FNR) module"/>
    <property type="match status" value="1"/>
</dbReference>
<evidence type="ECO:0000256" key="12">
    <source>
        <dbReference type="ARBA" id="ARBA00023136"/>
    </source>
</evidence>
<evidence type="ECO:0000256" key="2">
    <source>
        <dbReference type="ARBA" id="ARBA00004141"/>
    </source>
</evidence>
<protein>
    <submittedName>
        <fullName evidence="15">Iron reductase</fullName>
    </submittedName>
</protein>
<name>A0A2J8HU08_VIBDI</name>
<evidence type="ECO:0000313" key="15">
    <source>
        <dbReference type="EMBL" id="PNI01756.1"/>
    </source>
</evidence>
<feature type="transmembrane region" description="Helical" evidence="13">
    <location>
        <begin position="74"/>
        <end position="90"/>
    </location>
</feature>
<comment type="cofactor">
    <cofactor evidence="1">
        <name>FAD</name>
        <dbReference type="ChEBI" id="CHEBI:57692"/>
    </cofactor>
</comment>
<evidence type="ECO:0000256" key="11">
    <source>
        <dbReference type="ARBA" id="ARBA00023014"/>
    </source>
</evidence>
<keyword evidence="5" id="KW-0001">2Fe-2S</keyword>
<sequence>MKKITLLIILLWLPSVWLTWQPDANYFFWRHQLTMLTGALGFAYMAVAMLLAMRIPRVEEYVNGLDKGYAIHKQMGIGALVTMVMHWVLIESPKWLVSLGLIEGQQKRQRLGQLVEGINWTHWAKVVGEYTFYVFLAFVAISLIQAISYRKFRFTHKLGGAIFLAGSFHSVFLLDYQWSSAGLNSVIWLAAIAGSICAFISLTGSIGRARIVNGQVTDIERIHDQASQSRVLHVKIKLNEMMKYRAGQFAYLNFNDGEAPHPFSVLNYDSHNQEIEFAIKDLGDYTHALYDSLSVGRAVAVEGGYGRFQIPKSSNQVWIGAGIGIVPFIAWLHYLAHLPHSTSRHIDLFYCRDNDDQTYFVKLLEKLVSKLPYVKLHIYTASHNEFLCADRVAQHIDLSQASVSFCGPISFGNALKNRLLGLGLSKQNFHSERFVMR</sequence>
<dbReference type="Gene3D" id="2.40.30.10">
    <property type="entry name" value="Translation factors"/>
    <property type="match status" value="1"/>
</dbReference>
<dbReference type="OrthoDB" id="9796486at2"/>
<dbReference type="EMBL" id="POSK01000019">
    <property type="protein sequence ID" value="PNI01756.1"/>
    <property type="molecule type" value="Genomic_DNA"/>
</dbReference>
<keyword evidence="4 13" id="KW-0812">Transmembrane</keyword>